<feature type="region of interest" description="Disordered" evidence="1">
    <location>
        <begin position="193"/>
        <end position="217"/>
    </location>
</feature>
<feature type="transmembrane region" description="Helical" evidence="2">
    <location>
        <begin position="646"/>
        <end position="665"/>
    </location>
</feature>
<dbReference type="SUPFAM" id="SSF52540">
    <property type="entry name" value="P-loop containing nucleoside triphosphate hydrolases"/>
    <property type="match status" value="1"/>
</dbReference>
<keyword evidence="2" id="KW-0472">Membrane</keyword>
<proteinExistence type="predicted"/>
<evidence type="ECO:0000313" key="5">
    <source>
        <dbReference type="Proteomes" id="UP000663570"/>
    </source>
</evidence>
<organism evidence="4 5">
    <name type="scientific">Niveibacterium microcysteis</name>
    <dbReference type="NCBI Taxonomy" id="2811415"/>
    <lineage>
        <taxon>Bacteria</taxon>
        <taxon>Pseudomonadati</taxon>
        <taxon>Pseudomonadota</taxon>
        <taxon>Betaproteobacteria</taxon>
        <taxon>Rhodocyclales</taxon>
        <taxon>Rhodocyclaceae</taxon>
        <taxon>Niveibacterium</taxon>
    </lineage>
</organism>
<dbReference type="Gene3D" id="3.40.50.300">
    <property type="entry name" value="P-loop containing nucleotide triphosphate hydrolases"/>
    <property type="match status" value="1"/>
</dbReference>
<dbReference type="InterPro" id="IPR027417">
    <property type="entry name" value="P-loop_NTPase"/>
</dbReference>
<dbReference type="SUPFAM" id="SSF110296">
    <property type="entry name" value="Oligoxyloglucan reducing end-specific cellobiohydrolase"/>
    <property type="match status" value="2"/>
</dbReference>
<reference evidence="4 5" key="1">
    <citation type="submission" date="2021-02" db="EMBL/GenBank/DDBJ databases">
        <title>Niveibacterium changnyeongensis HC41.</title>
        <authorList>
            <person name="Kang M."/>
        </authorList>
    </citation>
    <scope>NUCLEOTIDE SEQUENCE [LARGE SCALE GENOMIC DNA]</scope>
    <source>
        <strain evidence="4 5">HC41</strain>
    </source>
</reference>
<gene>
    <name evidence="4" type="ORF">JY500_19150</name>
</gene>
<dbReference type="InterPro" id="IPR052754">
    <property type="entry name" value="NTPase_KAP_P-loop"/>
</dbReference>
<protein>
    <recommendedName>
        <fullName evidence="3">KAP NTPase domain-containing protein</fullName>
    </recommendedName>
</protein>
<feature type="region of interest" description="Disordered" evidence="1">
    <location>
        <begin position="112"/>
        <end position="131"/>
    </location>
</feature>
<feature type="transmembrane region" description="Helical" evidence="2">
    <location>
        <begin position="701"/>
        <end position="719"/>
    </location>
</feature>
<dbReference type="InterPro" id="IPR011646">
    <property type="entry name" value="KAP_P-loop"/>
</dbReference>
<feature type="transmembrane region" description="Helical" evidence="2">
    <location>
        <begin position="979"/>
        <end position="999"/>
    </location>
</feature>
<evidence type="ECO:0000256" key="2">
    <source>
        <dbReference type="SAM" id="Phobius"/>
    </source>
</evidence>
<accession>A0ABX7M479</accession>
<keyword evidence="2" id="KW-0812">Transmembrane</keyword>
<feature type="compositionally biased region" description="Polar residues" evidence="1">
    <location>
        <begin position="153"/>
        <end position="166"/>
    </location>
</feature>
<feature type="transmembrane region" description="Helical" evidence="2">
    <location>
        <begin position="495"/>
        <end position="512"/>
    </location>
</feature>
<evidence type="ECO:0000256" key="1">
    <source>
        <dbReference type="SAM" id="MobiDB-lite"/>
    </source>
</evidence>
<feature type="domain" description="KAP NTPase" evidence="3">
    <location>
        <begin position="554"/>
        <end position="805"/>
    </location>
</feature>
<keyword evidence="2" id="KW-1133">Transmembrane helix</keyword>
<feature type="region of interest" description="Disordered" evidence="1">
    <location>
        <begin position="149"/>
        <end position="179"/>
    </location>
</feature>
<dbReference type="PANTHER" id="PTHR22674">
    <property type="entry name" value="NTPASE, KAP FAMILY P-LOOP DOMAIN-CONTAINING 1"/>
    <property type="match status" value="1"/>
</dbReference>
<feature type="transmembrane region" description="Helical" evidence="2">
    <location>
        <begin position="904"/>
        <end position="922"/>
    </location>
</feature>
<dbReference type="Proteomes" id="UP000663570">
    <property type="component" value="Chromosome"/>
</dbReference>
<dbReference type="Pfam" id="PF07693">
    <property type="entry name" value="KAP_NTPase"/>
    <property type="match status" value="1"/>
</dbReference>
<evidence type="ECO:0000259" key="3">
    <source>
        <dbReference type="Pfam" id="PF07693"/>
    </source>
</evidence>
<keyword evidence="5" id="KW-1185">Reference proteome</keyword>
<dbReference type="EMBL" id="CP071060">
    <property type="protein sequence ID" value="QSI76550.1"/>
    <property type="molecule type" value="Genomic_DNA"/>
</dbReference>
<dbReference type="PANTHER" id="PTHR22674:SF6">
    <property type="entry name" value="NTPASE KAP FAMILY P-LOOP DOMAIN-CONTAINING PROTEIN 1"/>
    <property type="match status" value="1"/>
</dbReference>
<name>A0ABX7M479_9RHOO</name>
<sequence>MLKGDAAPASGTASSGSRVSARGVLFVFSLVWLVASTALGLTQSLRPDPLTAPEFMTLDWWRYPVERNAALRLPLIGGTLRGLHVASDGEQLWVVGDAGLILHSIDAGASWSRQRLPGDTSAPEPGSERPAAKGAWLGVIGSANAAANAYDPKQQSAQQPIDSALQSKAPDKAQGGVAGPLLNESEIRLLGEPVSPNAAPRKNPKAGDAPTTVTPPPVQQQVAPAAVQSAPQRAPERPVVVLPPDLNTIAFDASGRRGLLGAADGTLFGTRDGGTNWEPLVKIGSAILAVALRPDGQQWMVSRSGALYLFEAASNSWRVRAELGALVGAAIDAASGRVLMLTQGARIFDSVDGGASWREAAAPLGGRGRILQLRADGETWGGQRGVWLVRSAALPYALGAPVGTKVPDVALRAVRSGGGRMFAVGESGSIFRQLQGAAQWQALSAGAVGALREIRVTAGGAGSAVGAGGIRYTTLDGGLHWQPQGARYQRWPAPWLWLAWVVGLLGLAAAALRRPPPQSNAVTDTAADAFVSDKPLAAAREDRLDFAPLAWGLSAFLRNEKTDAPLTIAITGDWGSGKSSLMGLLKEDLSRFGVRCVWFNAWHHQKEEALLAALLTSIRDQAIPGWLSLEGFEYRVRLLWTRGRRYWPMSLAVAFSVGLFGWTLTHPGTVLDNWLTLANDLWFALSDDKVKPDPDSFVSRLRAMGLAAGAFAPLVGALLRMRAFGVDPASLAASISSRASVKDLGSQASFRQKFAEQFGEVTAALEPRTMLVLIDDLDRCKPEAVLEVMEAVNFLVSSGRVYVVLGMARARVEACVGLAFEKVAHELVEAESAKAAAELPGEDKDARARRVRREYAQQYLEKLINIEVPVPRLDPTRSAHLQDEDRADATGFALPQAARRVCRLWPVLVGVCAIWAGAWLGSQLPAAVQRTPDLASAPVVKVVAGPPASARPPAAGVALPTEQPQGPVFFTAATTPQKAWGSAALLLLITTVMAGLGLVRRPSPVVRDSPAFRDALAIWNPVVATALRTPRAVKRYQNRVRYLAMMARNSRRAPTLRDELRMWLLRRHEALVPLASSDPSPELVAIGALDKAVAGWESAGSPAEVLARVESTELRDALKAAFDAHAKRFDLAAVRSFVPQFRRLATGVRMEAAPSTAPTGAPVAKM</sequence>
<evidence type="ECO:0000313" key="4">
    <source>
        <dbReference type="EMBL" id="QSI76550.1"/>
    </source>
</evidence>
<dbReference type="InterPro" id="IPR015943">
    <property type="entry name" value="WD40/YVTN_repeat-like_dom_sf"/>
</dbReference>
<dbReference type="RefSeq" id="WP_206254210.1">
    <property type="nucleotide sequence ID" value="NZ_CP071060.1"/>
</dbReference>
<dbReference type="Gene3D" id="2.130.10.10">
    <property type="entry name" value="YVTN repeat-like/Quinoprotein amine dehydrogenase"/>
    <property type="match status" value="1"/>
</dbReference>